<keyword evidence="5" id="KW-1185">Reference proteome</keyword>
<name>A0A437QSV6_9GAMM</name>
<evidence type="ECO:0000256" key="1">
    <source>
        <dbReference type="ARBA" id="ARBA00022898"/>
    </source>
</evidence>
<dbReference type="AlphaFoldDB" id="A0A437QSV6"/>
<proteinExistence type="inferred from homology"/>
<dbReference type="InterPro" id="IPR015421">
    <property type="entry name" value="PyrdxlP-dep_Trfase_major"/>
</dbReference>
<dbReference type="GO" id="GO:0008483">
    <property type="term" value="F:transaminase activity"/>
    <property type="evidence" value="ECO:0007669"/>
    <property type="project" value="TreeGrafter"/>
</dbReference>
<dbReference type="EMBL" id="SACS01000008">
    <property type="protein sequence ID" value="RVU37603.1"/>
    <property type="molecule type" value="Genomic_DNA"/>
</dbReference>
<comment type="similarity">
    <text evidence="2 3">Belongs to the DegT/DnrJ/EryC1 family.</text>
</comment>
<dbReference type="PANTHER" id="PTHR30244:SF34">
    <property type="entry name" value="DTDP-4-AMINO-4,6-DIDEOXYGALACTOSE TRANSAMINASE"/>
    <property type="match status" value="1"/>
</dbReference>
<evidence type="ECO:0000256" key="3">
    <source>
        <dbReference type="RuleBase" id="RU004508"/>
    </source>
</evidence>
<dbReference type="Proteomes" id="UP000283077">
    <property type="component" value="Unassembled WGS sequence"/>
</dbReference>
<dbReference type="Pfam" id="PF01041">
    <property type="entry name" value="DegT_DnrJ_EryC1"/>
    <property type="match status" value="1"/>
</dbReference>
<dbReference type="GO" id="GO:0000271">
    <property type="term" value="P:polysaccharide biosynthetic process"/>
    <property type="evidence" value="ECO:0007669"/>
    <property type="project" value="TreeGrafter"/>
</dbReference>
<dbReference type="OrthoDB" id="9804264at2"/>
<evidence type="ECO:0000313" key="4">
    <source>
        <dbReference type="EMBL" id="RVU37603.1"/>
    </source>
</evidence>
<dbReference type="GO" id="GO:0030170">
    <property type="term" value="F:pyridoxal phosphate binding"/>
    <property type="evidence" value="ECO:0007669"/>
    <property type="project" value="TreeGrafter"/>
</dbReference>
<dbReference type="RefSeq" id="WP_127698758.1">
    <property type="nucleotide sequence ID" value="NZ_SACS01000008.1"/>
</dbReference>
<dbReference type="Gene3D" id="3.40.640.10">
    <property type="entry name" value="Type I PLP-dependent aspartate aminotransferase-like (Major domain)"/>
    <property type="match status" value="1"/>
</dbReference>
<keyword evidence="1 3" id="KW-0663">Pyridoxal phosphate</keyword>
<organism evidence="4 5">
    <name type="scientific">Rheinheimera riviphila</name>
    <dbReference type="NCBI Taxonomy" id="1834037"/>
    <lineage>
        <taxon>Bacteria</taxon>
        <taxon>Pseudomonadati</taxon>
        <taxon>Pseudomonadota</taxon>
        <taxon>Gammaproteobacteria</taxon>
        <taxon>Chromatiales</taxon>
        <taxon>Chromatiaceae</taxon>
        <taxon>Rheinheimera</taxon>
    </lineage>
</organism>
<dbReference type="PANTHER" id="PTHR30244">
    <property type="entry name" value="TRANSAMINASE"/>
    <property type="match status" value="1"/>
</dbReference>
<evidence type="ECO:0008006" key="6">
    <source>
        <dbReference type="Google" id="ProtNLM"/>
    </source>
</evidence>
<evidence type="ECO:0000313" key="5">
    <source>
        <dbReference type="Proteomes" id="UP000283077"/>
    </source>
</evidence>
<accession>A0A437QSV6</accession>
<dbReference type="InterPro" id="IPR015424">
    <property type="entry name" value="PyrdxlP-dep_Trfase"/>
</dbReference>
<evidence type="ECO:0000256" key="2">
    <source>
        <dbReference type="ARBA" id="ARBA00037999"/>
    </source>
</evidence>
<protein>
    <recommendedName>
        <fullName evidence="6">DegT/DnrJ/EryC1/StrS aminotransferase family protein</fullName>
    </recommendedName>
</protein>
<dbReference type="SUPFAM" id="SSF53383">
    <property type="entry name" value="PLP-dependent transferases"/>
    <property type="match status" value="1"/>
</dbReference>
<dbReference type="InterPro" id="IPR000653">
    <property type="entry name" value="DegT/StrS_aminotransferase"/>
</dbReference>
<comment type="caution">
    <text evidence="4">The sequence shown here is derived from an EMBL/GenBank/DDBJ whole genome shotgun (WGS) entry which is preliminary data.</text>
</comment>
<sequence>MIKFKVALWHNGELAAFFKALFSQRAIPQLQQQLAQQYQRQVLLLNSARAGIRIALRYAATQQPQRQLVLYPEYICTSVPQAIADAGFTGMAVAVNHELNMCPQALSALLERQPLAVILPHMYGAAAAISDIETMCRHHQVLLIDDAAQVAGIEADGRLLGTFGDFGVISFAQAKTIVSGVQGSGGVLLYPAALNIDVPLKPTSGWSRLWPLWHFWASYQHDGIANSIDYYLQRLSQLLRKKLGRTVATSYADGYAIAAPDAAVALKQFETLPSRVKYLQQQATIAAEALAGLEQLQFPQLQAGRYLTRLIVRSPKVAPAKLAKTCLELGIKTKTTYGNSSQSFDGSMTSGLLELPWQGLQPAELTTLLNQLRLLDQRLVSS</sequence>
<gene>
    <name evidence="4" type="ORF">EOE67_08925</name>
</gene>
<reference evidence="4 5" key="1">
    <citation type="submission" date="2019-01" db="EMBL/GenBank/DDBJ databases">
        <authorList>
            <person name="Chen W.-M."/>
        </authorList>
    </citation>
    <scope>NUCLEOTIDE SEQUENCE [LARGE SCALE GENOMIC DNA]</scope>
    <source>
        <strain evidence="4 5">KYPC3</strain>
    </source>
</reference>